<gene>
    <name evidence="2" type="ORF">H0G86_002585</name>
</gene>
<accession>A0A8G0L8V6</accession>
<name>A0A8G0L8V6_9HYPO</name>
<dbReference type="EMBL" id="CP075865">
    <property type="protein sequence ID" value="QYS95290.1"/>
    <property type="molecule type" value="Genomic_DNA"/>
</dbReference>
<evidence type="ECO:0000313" key="3">
    <source>
        <dbReference type="Proteomes" id="UP000826661"/>
    </source>
</evidence>
<evidence type="ECO:0000256" key="1">
    <source>
        <dbReference type="SAM" id="MobiDB-lite"/>
    </source>
</evidence>
<dbReference type="AlphaFoldDB" id="A0A8G0L8V6"/>
<sequence>MADMALRISDLEKSIAAVRGQQSQSQVHSDAQSQSQSNGSGRYGIWTSPAPSGDRVASAASRTFTSITSATPSLHLSVLDNRDNDYVLIKNGTSK</sequence>
<evidence type="ECO:0000313" key="2">
    <source>
        <dbReference type="EMBL" id="QYS95290.1"/>
    </source>
</evidence>
<keyword evidence="3" id="KW-1185">Reference proteome</keyword>
<protein>
    <submittedName>
        <fullName evidence="2">Uncharacterized protein</fullName>
    </submittedName>
</protein>
<organism evidence="2 3">
    <name type="scientific">Trichoderma simmonsii</name>
    <dbReference type="NCBI Taxonomy" id="1491479"/>
    <lineage>
        <taxon>Eukaryota</taxon>
        <taxon>Fungi</taxon>
        <taxon>Dikarya</taxon>
        <taxon>Ascomycota</taxon>
        <taxon>Pezizomycotina</taxon>
        <taxon>Sordariomycetes</taxon>
        <taxon>Hypocreomycetidae</taxon>
        <taxon>Hypocreales</taxon>
        <taxon>Hypocreaceae</taxon>
        <taxon>Trichoderma</taxon>
    </lineage>
</organism>
<reference evidence="2 3" key="1">
    <citation type="journal article" date="2021" name="BMC Genomics">
        <title>Telomere-to-telomere genome assembly of asparaginase-producing Trichoderma simmonsii.</title>
        <authorList>
            <person name="Chung D."/>
            <person name="Kwon Y.M."/>
            <person name="Yang Y."/>
        </authorList>
    </citation>
    <scope>NUCLEOTIDE SEQUENCE [LARGE SCALE GENOMIC DNA]</scope>
    <source>
        <strain evidence="2 3">GH-Sj1</strain>
    </source>
</reference>
<feature type="region of interest" description="Disordered" evidence="1">
    <location>
        <begin position="19"/>
        <end position="57"/>
    </location>
</feature>
<feature type="compositionally biased region" description="Polar residues" evidence="1">
    <location>
        <begin position="20"/>
        <end position="40"/>
    </location>
</feature>
<dbReference type="Proteomes" id="UP000826661">
    <property type="component" value="Chromosome II"/>
</dbReference>
<proteinExistence type="predicted"/>